<accession>A0A918L7Q1</accession>
<protein>
    <submittedName>
        <fullName evidence="1">Uncharacterized protein</fullName>
    </submittedName>
</protein>
<proteinExistence type="predicted"/>
<organism evidence="1 2">
    <name type="scientific">Streptomyces griseoviridis</name>
    <dbReference type="NCBI Taxonomy" id="45398"/>
    <lineage>
        <taxon>Bacteria</taxon>
        <taxon>Bacillati</taxon>
        <taxon>Actinomycetota</taxon>
        <taxon>Actinomycetes</taxon>
        <taxon>Kitasatosporales</taxon>
        <taxon>Streptomycetaceae</taxon>
        <taxon>Streptomyces</taxon>
    </lineage>
</organism>
<comment type="caution">
    <text evidence="1">The sequence shown here is derived from an EMBL/GenBank/DDBJ whole genome shotgun (WGS) entry which is preliminary data.</text>
</comment>
<gene>
    <name evidence="1" type="ORF">GCM10010238_01950</name>
</gene>
<reference evidence="1" key="2">
    <citation type="submission" date="2020-09" db="EMBL/GenBank/DDBJ databases">
        <authorList>
            <person name="Sun Q."/>
            <person name="Ohkuma M."/>
        </authorList>
    </citation>
    <scope>NUCLEOTIDE SEQUENCE</scope>
    <source>
        <strain evidence="1">JCM 4234</strain>
    </source>
</reference>
<dbReference type="AlphaFoldDB" id="A0A918L7Q1"/>
<dbReference type="EMBL" id="BMSL01000001">
    <property type="protein sequence ID" value="GGS17545.1"/>
    <property type="molecule type" value="Genomic_DNA"/>
</dbReference>
<evidence type="ECO:0000313" key="2">
    <source>
        <dbReference type="Proteomes" id="UP000653493"/>
    </source>
</evidence>
<keyword evidence="2" id="KW-1185">Reference proteome</keyword>
<name>A0A918L7Q1_STRGD</name>
<dbReference type="Proteomes" id="UP000653493">
    <property type="component" value="Unassembled WGS sequence"/>
</dbReference>
<reference evidence="1" key="1">
    <citation type="journal article" date="2014" name="Int. J. Syst. Evol. Microbiol.">
        <title>Complete genome sequence of Corynebacterium casei LMG S-19264T (=DSM 44701T), isolated from a smear-ripened cheese.</title>
        <authorList>
            <consortium name="US DOE Joint Genome Institute (JGI-PGF)"/>
            <person name="Walter F."/>
            <person name="Albersmeier A."/>
            <person name="Kalinowski J."/>
            <person name="Ruckert C."/>
        </authorList>
    </citation>
    <scope>NUCLEOTIDE SEQUENCE</scope>
    <source>
        <strain evidence="1">JCM 4234</strain>
    </source>
</reference>
<evidence type="ECO:0000313" key="1">
    <source>
        <dbReference type="EMBL" id="GGS17545.1"/>
    </source>
</evidence>
<sequence length="96" mass="10569">MPRIQRSDPAVSRNMSKVTGCTAVPNVLPLGSYTYIQAPAHSATAVNGTLTKGGLPVTLRETEPILREFLRTLGEVQDDFTRRWCAIRERPVTVTS</sequence>